<evidence type="ECO:0000313" key="2">
    <source>
        <dbReference type="Proteomes" id="UP001055439"/>
    </source>
</evidence>
<dbReference type="AlphaFoldDB" id="A0A9E7F8H0"/>
<evidence type="ECO:0000313" key="1">
    <source>
        <dbReference type="EMBL" id="URD91684.1"/>
    </source>
</evidence>
<dbReference type="EMBL" id="CP097505">
    <property type="protein sequence ID" value="URD91684.1"/>
    <property type="molecule type" value="Genomic_DNA"/>
</dbReference>
<name>A0A9E7F8H0_9LILI</name>
<keyword evidence="2" id="KW-1185">Reference proteome</keyword>
<reference evidence="1" key="1">
    <citation type="submission" date="2022-05" db="EMBL/GenBank/DDBJ databases">
        <title>The Musa troglodytarum L. genome provides insights into the mechanism of non-climacteric behaviour and enrichment of carotenoids.</title>
        <authorList>
            <person name="Wang J."/>
        </authorList>
    </citation>
    <scope>NUCLEOTIDE SEQUENCE</scope>
    <source>
        <tissue evidence="1">Leaf</tissue>
    </source>
</reference>
<accession>A0A9E7F8H0</accession>
<organism evidence="1 2">
    <name type="scientific">Musa troglodytarum</name>
    <name type="common">fe'i banana</name>
    <dbReference type="NCBI Taxonomy" id="320322"/>
    <lineage>
        <taxon>Eukaryota</taxon>
        <taxon>Viridiplantae</taxon>
        <taxon>Streptophyta</taxon>
        <taxon>Embryophyta</taxon>
        <taxon>Tracheophyta</taxon>
        <taxon>Spermatophyta</taxon>
        <taxon>Magnoliopsida</taxon>
        <taxon>Liliopsida</taxon>
        <taxon>Zingiberales</taxon>
        <taxon>Musaceae</taxon>
        <taxon>Musa</taxon>
    </lineage>
</organism>
<sequence>MDGGVPLLIAGRPTILTSAMRLSIDASDGFCGWREAYGQRAKAYGMTSAIILRGTQSVVSWRLVSSTCVHGLIPCSSSGFVWWPTDMAEEPLGGHLNSTHAMRT</sequence>
<proteinExistence type="predicted"/>
<protein>
    <submittedName>
        <fullName evidence="1">Uncharacterized protein</fullName>
    </submittedName>
</protein>
<gene>
    <name evidence="1" type="ORF">MUK42_33006</name>
</gene>
<dbReference type="Proteomes" id="UP001055439">
    <property type="component" value="Chromosome 3"/>
</dbReference>